<evidence type="ECO:0000313" key="2">
    <source>
        <dbReference type="Proteomes" id="UP000664417"/>
    </source>
</evidence>
<dbReference type="EMBL" id="JAFREP010000008">
    <property type="protein sequence ID" value="MBO1319189.1"/>
    <property type="molecule type" value="Genomic_DNA"/>
</dbReference>
<sequence>MAEDMQKLHLTICRGPSCGVMGSDALVAWCADLNAAGLPVSHEICGCTGNCTEAPVIELDGRYVTEVSPEKLTEILIERGIS</sequence>
<dbReference type="InterPro" id="IPR036249">
    <property type="entry name" value="Thioredoxin-like_sf"/>
</dbReference>
<dbReference type="CDD" id="cd02980">
    <property type="entry name" value="TRX_Fd_family"/>
    <property type="match status" value="1"/>
</dbReference>
<comment type="caution">
    <text evidence="1">The sequence shown here is derived from an EMBL/GenBank/DDBJ whole genome shotgun (WGS) entry which is preliminary data.</text>
</comment>
<dbReference type="RefSeq" id="WP_207859008.1">
    <property type="nucleotide sequence ID" value="NZ_JAFREP010000008.1"/>
</dbReference>
<dbReference type="AlphaFoldDB" id="A0A8J7Q934"/>
<dbReference type="Pfam" id="PF01257">
    <property type="entry name" value="2Fe-2S_thioredx"/>
    <property type="match status" value="1"/>
</dbReference>
<evidence type="ECO:0000313" key="1">
    <source>
        <dbReference type="EMBL" id="MBO1319189.1"/>
    </source>
</evidence>
<proteinExistence type="predicted"/>
<dbReference type="SUPFAM" id="SSF52833">
    <property type="entry name" value="Thioredoxin-like"/>
    <property type="match status" value="1"/>
</dbReference>
<dbReference type="Gene3D" id="3.40.30.10">
    <property type="entry name" value="Glutaredoxin"/>
    <property type="match status" value="1"/>
</dbReference>
<gene>
    <name evidence="1" type="ORF">J3U88_12020</name>
</gene>
<accession>A0A8J7Q934</accession>
<keyword evidence="2" id="KW-1185">Reference proteome</keyword>
<dbReference type="Proteomes" id="UP000664417">
    <property type="component" value="Unassembled WGS sequence"/>
</dbReference>
<name>A0A8J7Q934_9BACT</name>
<reference evidence="1" key="1">
    <citation type="submission" date="2021-03" db="EMBL/GenBank/DDBJ databases">
        <authorList>
            <person name="Wang G."/>
        </authorList>
    </citation>
    <scope>NUCLEOTIDE SEQUENCE</scope>
    <source>
        <strain evidence="1">KCTC 12899</strain>
    </source>
</reference>
<protein>
    <submittedName>
        <fullName evidence="1">NAD(P)H-dependent oxidoreductase subunit E</fullName>
    </submittedName>
</protein>
<organism evidence="1 2">
    <name type="scientific">Acanthopleuribacter pedis</name>
    <dbReference type="NCBI Taxonomy" id="442870"/>
    <lineage>
        <taxon>Bacteria</taxon>
        <taxon>Pseudomonadati</taxon>
        <taxon>Acidobacteriota</taxon>
        <taxon>Holophagae</taxon>
        <taxon>Acanthopleuribacterales</taxon>
        <taxon>Acanthopleuribacteraceae</taxon>
        <taxon>Acanthopleuribacter</taxon>
    </lineage>
</organism>